<protein>
    <recommendedName>
        <fullName evidence="4">Lipoprotein</fullName>
    </recommendedName>
</protein>
<evidence type="ECO:0008006" key="4">
    <source>
        <dbReference type="Google" id="ProtNLM"/>
    </source>
</evidence>
<dbReference type="EMBL" id="QGGU01000016">
    <property type="protein sequence ID" value="PWK43589.1"/>
    <property type="molecule type" value="Genomic_DNA"/>
</dbReference>
<sequence>MKNTVIVILMLFTIGCTTNNDENMTSKDSEKKTPKVSKVESKTSQPIKHNEGNVEKSEETYEVPNQFPLEEKGTFCKGKDKVIENKDDKTQGGKAKDHSSSEKCENKSE</sequence>
<dbReference type="AlphaFoldDB" id="A0A316F8L8"/>
<feature type="region of interest" description="Disordered" evidence="1">
    <location>
        <begin position="18"/>
        <end position="109"/>
    </location>
</feature>
<dbReference type="Proteomes" id="UP000245790">
    <property type="component" value="Unassembled WGS sequence"/>
</dbReference>
<reference evidence="2 3" key="1">
    <citation type="submission" date="2018-05" db="EMBL/GenBank/DDBJ databases">
        <title>Genomic Encyclopedia of Type Strains, Phase IV (KMG-IV): sequencing the most valuable type-strain genomes for metagenomic binning, comparative biology and taxonomic classification.</title>
        <authorList>
            <person name="Goeker M."/>
        </authorList>
    </citation>
    <scope>NUCLEOTIDE SEQUENCE [LARGE SCALE GENOMIC DNA]</scope>
    <source>
        <strain evidence="2 3">DSM 25350</strain>
    </source>
</reference>
<evidence type="ECO:0000256" key="1">
    <source>
        <dbReference type="SAM" id="MobiDB-lite"/>
    </source>
</evidence>
<dbReference type="RefSeq" id="WP_109765023.1">
    <property type="nucleotide sequence ID" value="NZ_QGGU01000016.1"/>
</dbReference>
<feature type="compositionally biased region" description="Basic and acidic residues" evidence="1">
    <location>
        <begin position="24"/>
        <end position="41"/>
    </location>
</feature>
<name>A0A316F8L8_9GAMM</name>
<evidence type="ECO:0000313" key="3">
    <source>
        <dbReference type="Proteomes" id="UP000245790"/>
    </source>
</evidence>
<comment type="caution">
    <text evidence="2">The sequence shown here is derived from an EMBL/GenBank/DDBJ whole genome shotgun (WGS) entry which is preliminary data.</text>
</comment>
<evidence type="ECO:0000313" key="2">
    <source>
        <dbReference type="EMBL" id="PWK43589.1"/>
    </source>
</evidence>
<keyword evidence="3" id="KW-1185">Reference proteome</keyword>
<gene>
    <name evidence="2" type="ORF">C8D97_1163</name>
</gene>
<feature type="compositionally biased region" description="Basic and acidic residues" evidence="1">
    <location>
        <begin position="48"/>
        <end position="59"/>
    </location>
</feature>
<organism evidence="2 3">
    <name type="scientific">Pleionea mediterranea</name>
    <dbReference type="NCBI Taxonomy" id="523701"/>
    <lineage>
        <taxon>Bacteria</taxon>
        <taxon>Pseudomonadati</taxon>
        <taxon>Pseudomonadota</taxon>
        <taxon>Gammaproteobacteria</taxon>
        <taxon>Oceanospirillales</taxon>
        <taxon>Pleioneaceae</taxon>
        <taxon>Pleionea</taxon>
    </lineage>
</organism>
<accession>A0A316F8L8</accession>
<feature type="compositionally biased region" description="Basic and acidic residues" evidence="1">
    <location>
        <begin position="69"/>
        <end position="109"/>
    </location>
</feature>
<proteinExistence type="predicted"/>
<dbReference type="PROSITE" id="PS51257">
    <property type="entry name" value="PROKAR_LIPOPROTEIN"/>
    <property type="match status" value="1"/>
</dbReference>